<evidence type="ECO:0000313" key="1">
    <source>
        <dbReference type="EMBL" id="KAJ2963052.1"/>
    </source>
</evidence>
<comment type="caution">
    <text evidence="1">The sequence shown here is derived from an EMBL/GenBank/DDBJ whole genome shotgun (WGS) entry which is preliminary data.</text>
</comment>
<reference evidence="1" key="1">
    <citation type="submission" date="2022-08" db="EMBL/GenBank/DDBJ databases">
        <title>Genome Sequence of Lecanicillium fungicola.</title>
        <authorList>
            <person name="Buettner E."/>
        </authorList>
    </citation>
    <scope>NUCLEOTIDE SEQUENCE</scope>
    <source>
        <strain evidence="1">Babe33</strain>
    </source>
</reference>
<evidence type="ECO:0000313" key="2">
    <source>
        <dbReference type="Proteomes" id="UP001143910"/>
    </source>
</evidence>
<organism evidence="1 2">
    <name type="scientific">Zarea fungicola</name>
    <dbReference type="NCBI Taxonomy" id="93591"/>
    <lineage>
        <taxon>Eukaryota</taxon>
        <taxon>Fungi</taxon>
        <taxon>Dikarya</taxon>
        <taxon>Ascomycota</taxon>
        <taxon>Pezizomycotina</taxon>
        <taxon>Sordariomycetes</taxon>
        <taxon>Hypocreomycetidae</taxon>
        <taxon>Hypocreales</taxon>
        <taxon>Cordycipitaceae</taxon>
        <taxon>Zarea</taxon>
    </lineage>
</organism>
<protein>
    <submittedName>
        <fullName evidence="1">Uncharacterized protein</fullName>
    </submittedName>
</protein>
<dbReference type="Proteomes" id="UP001143910">
    <property type="component" value="Unassembled WGS sequence"/>
</dbReference>
<accession>A0ACC1MFB5</accession>
<keyword evidence="2" id="KW-1185">Reference proteome</keyword>
<proteinExistence type="predicted"/>
<gene>
    <name evidence="1" type="ORF">NQ176_g10883</name>
</gene>
<sequence>MSSPIQRLGKQDPALAVPQGHQNNSAGESAPGPKSTFRVGVWEDRNRKCRRTMEDTHSFLYNFLDSHAVDGTNSKSDKSSVSSSSTEVQESDNGYFAIFDGHAGTFAADWCGKKLHIVLEDIVKKNPNAPLPELLDQTFTSCDAQLEKLPLKNSGCTAAIAVLRWENRSSSDRQNATMPSITLPAVKNGKAPEPNNDVEKTALAEKEAPAQAPVSSKPQPNRQRVLYTANVGDARIILCRNGKALRLSYDHKGSDENEGKRISNAGGLILNNRVNGVLAVTRALGDAYMKDLVTGHPYTTETVIQPDLDEFIIIACDGLWDVCGDQEAVDLVRNMQDPTAASKLLVEHALSRLSTDNLSCMVVRLDKDAMTRTIKGIEADGELVTGKASEADKIVSEMKQKIADGSAAPIGVSATNSGRGFDTPDEEFKPTALDQSVEEEAVIDEDQDKDVTHAGEDTPVQEKPARGGTVL</sequence>
<name>A0ACC1MFB5_9HYPO</name>
<dbReference type="EMBL" id="JANJQO010003243">
    <property type="protein sequence ID" value="KAJ2963052.1"/>
    <property type="molecule type" value="Genomic_DNA"/>
</dbReference>